<dbReference type="Pfam" id="PF14260">
    <property type="entry name" value="zf-C4pol"/>
    <property type="match status" value="1"/>
</dbReference>
<keyword evidence="20" id="KW-1185">Reference proteome</keyword>
<dbReference type="GO" id="GO:0000166">
    <property type="term" value="F:nucleotide binding"/>
    <property type="evidence" value="ECO:0007669"/>
    <property type="project" value="InterPro"/>
</dbReference>
<evidence type="ECO:0000256" key="10">
    <source>
        <dbReference type="ARBA" id="ARBA00022801"/>
    </source>
</evidence>
<dbReference type="Ensembl" id="ENSFTIT00000013962.1">
    <property type="protein sequence ID" value="ENSFTIP00000013383.1"/>
    <property type="gene ID" value="ENSFTIG00000008848.1"/>
</dbReference>
<dbReference type="OrthoDB" id="2414538at2759"/>
<evidence type="ECO:0000256" key="11">
    <source>
        <dbReference type="ARBA" id="ARBA00022839"/>
    </source>
</evidence>
<keyword evidence="4 16" id="KW-0808">Transferase</keyword>
<evidence type="ECO:0000256" key="16">
    <source>
        <dbReference type="RuleBase" id="RU000442"/>
    </source>
</evidence>
<evidence type="ECO:0000256" key="3">
    <source>
        <dbReference type="ARBA" id="ARBA00022485"/>
    </source>
</evidence>
<keyword evidence="11" id="KW-0269">Exonuclease</keyword>
<name>A0A8C4UQX4_FALTI</name>
<dbReference type="SUPFAM" id="SSF56672">
    <property type="entry name" value="DNA/RNA polymerases"/>
    <property type="match status" value="1"/>
</dbReference>
<dbReference type="SMART" id="SM00486">
    <property type="entry name" value="POLBc"/>
    <property type="match status" value="1"/>
</dbReference>
<evidence type="ECO:0000256" key="5">
    <source>
        <dbReference type="ARBA" id="ARBA00022695"/>
    </source>
</evidence>
<reference evidence="19" key="1">
    <citation type="submission" date="2025-08" db="UniProtKB">
        <authorList>
            <consortium name="Ensembl"/>
        </authorList>
    </citation>
    <scope>IDENTIFICATION</scope>
</reference>
<dbReference type="InterPro" id="IPR006134">
    <property type="entry name" value="DNA-dir_DNA_pol_B_multi_dom"/>
</dbReference>
<dbReference type="PRINTS" id="PR00106">
    <property type="entry name" value="DNAPOLB"/>
</dbReference>
<comment type="similarity">
    <text evidence="2 16">Belongs to the DNA polymerase type-B family.</text>
</comment>
<evidence type="ECO:0000259" key="17">
    <source>
        <dbReference type="Pfam" id="PF00136"/>
    </source>
</evidence>
<dbReference type="InterPro" id="IPR050240">
    <property type="entry name" value="DNA_pol_type-B"/>
</dbReference>
<accession>A0A8C4UQX4</accession>
<comment type="cofactor">
    <cofactor evidence="16">
        <name>[4Fe-4S] cluster</name>
        <dbReference type="ChEBI" id="CHEBI:49883"/>
    </cofactor>
</comment>
<evidence type="ECO:0000313" key="19">
    <source>
        <dbReference type="Ensembl" id="ENSFTIP00000013383.1"/>
    </source>
</evidence>
<proteinExistence type="inferred from homology"/>
<dbReference type="NCBIfam" id="TIGR00592">
    <property type="entry name" value="pol2"/>
    <property type="match status" value="1"/>
</dbReference>
<dbReference type="InterPro" id="IPR025687">
    <property type="entry name" value="Znf-C4pol"/>
</dbReference>
<dbReference type="OMA" id="VESWHAE"/>
<dbReference type="Gene3D" id="1.10.132.60">
    <property type="entry name" value="DNA polymerase family B, C-terminal domain"/>
    <property type="match status" value="1"/>
</dbReference>
<keyword evidence="9 16" id="KW-0863">Zinc-finger</keyword>
<evidence type="ECO:0000256" key="15">
    <source>
        <dbReference type="ARBA" id="ARBA00049244"/>
    </source>
</evidence>
<dbReference type="GO" id="GO:0006287">
    <property type="term" value="P:base-excision repair, gap-filling"/>
    <property type="evidence" value="ECO:0007669"/>
    <property type="project" value="TreeGrafter"/>
</dbReference>
<feature type="domain" description="C4-type zinc-finger of DNA polymerase delta" evidence="18">
    <location>
        <begin position="484"/>
        <end position="554"/>
    </location>
</feature>
<comment type="subcellular location">
    <subcellularLocation>
        <location evidence="1 16">Nucleus</location>
    </subcellularLocation>
</comment>
<evidence type="ECO:0000256" key="4">
    <source>
        <dbReference type="ARBA" id="ARBA00022679"/>
    </source>
</evidence>
<keyword evidence="12 16" id="KW-0239">DNA-directed DNA polymerase</keyword>
<dbReference type="EC" id="2.7.7.7" evidence="16"/>
<keyword evidence="3 16" id="KW-0004">4Fe-4S</keyword>
<evidence type="ECO:0000256" key="8">
    <source>
        <dbReference type="ARBA" id="ARBA00022723"/>
    </source>
</evidence>
<evidence type="ECO:0000256" key="12">
    <source>
        <dbReference type="ARBA" id="ARBA00022932"/>
    </source>
</evidence>
<keyword evidence="16" id="KW-0408">Iron</keyword>
<dbReference type="InterPro" id="IPR006172">
    <property type="entry name" value="DNA-dir_DNA_pol_B"/>
</dbReference>
<dbReference type="GO" id="GO:0045004">
    <property type="term" value="P:DNA replication proofreading"/>
    <property type="evidence" value="ECO:0007669"/>
    <property type="project" value="TreeGrafter"/>
</dbReference>
<dbReference type="PANTHER" id="PTHR10322:SF23">
    <property type="entry name" value="DNA POLYMERASE DELTA CATALYTIC SUBUNIT"/>
    <property type="match status" value="1"/>
</dbReference>
<dbReference type="GO" id="GO:0008270">
    <property type="term" value="F:zinc ion binding"/>
    <property type="evidence" value="ECO:0007669"/>
    <property type="project" value="UniProtKB-KW"/>
</dbReference>
<dbReference type="FunFam" id="1.10.287.690:FF:000001">
    <property type="entry name" value="DNA polymerase"/>
    <property type="match status" value="1"/>
</dbReference>
<dbReference type="InterPro" id="IPR042087">
    <property type="entry name" value="DNA_pol_B_thumb"/>
</dbReference>
<keyword evidence="5 16" id="KW-0548">Nucleotidyltransferase</keyword>
<protein>
    <recommendedName>
        <fullName evidence="16">DNA polymerase</fullName>
        <ecNumber evidence="16">2.7.7.7</ecNumber>
    </recommendedName>
</protein>
<dbReference type="GO" id="GO:0043625">
    <property type="term" value="C:delta DNA polymerase complex"/>
    <property type="evidence" value="ECO:0007669"/>
    <property type="project" value="TreeGrafter"/>
</dbReference>
<keyword evidence="16" id="KW-0862">Zinc</keyword>
<dbReference type="FunFam" id="1.10.132.60:FF:000014">
    <property type="entry name" value="DNA polymerase"/>
    <property type="match status" value="1"/>
</dbReference>
<dbReference type="GO" id="GO:0003887">
    <property type="term" value="F:DNA-directed DNA polymerase activity"/>
    <property type="evidence" value="ECO:0007669"/>
    <property type="project" value="UniProtKB-KW"/>
</dbReference>
<comment type="catalytic activity">
    <reaction evidence="15 16">
        <text>DNA(n) + a 2'-deoxyribonucleoside 5'-triphosphate = DNA(n+1) + diphosphate</text>
        <dbReference type="Rhea" id="RHEA:22508"/>
        <dbReference type="Rhea" id="RHEA-COMP:17339"/>
        <dbReference type="Rhea" id="RHEA-COMP:17340"/>
        <dbReference type="ChEBI" id="CHEBI:33019"/>
        <dbReference type="ChEBI" id="CHEBI:61560"/>
        <dbReference type="ChEBI" id="CHEBI:173112"/>
        <dbReference type="EC" id="2.7.7.7"/>
    </reaction>
</comment>
<evidence type="ECO:0000256" key="6">
    <source>
        <dbReference type="ARBA" id="ARBA00022705"/>
    </source>
</evidence>
<keyword evidence="10" id="KW-0378">Hydrolase</keyword>
<evidence type="ECO:0000259" key="18">
    <source>
        <dbReference type="Pfam" id="PF14260"/>
    </source>
</evidence>
<dbReference type="InterPro" id="IPR043502">
    <property type="entry name" value="DNA/RNA_pol_sf"/>
</dbReference>
<dbReference type="GO" id="GO:0003677">
    <property type="term" value="F:DNA binding"/>
    <property type="evidence" value="ECO:0007669"/>
    <property type="project" value="UniProtKB-KW"/>
</dbReference>
<dbReference type="AlphaFoldDB" id="A0A8C4UQX4"/>
<evidence type="ECO:0000313" key="20">
    <source>
        <dbReference type="Proteomes" id="UP000694562"/>
    </source>
</evidence>
<dbReference type="InterPro" id="IPR023211">
    <property type="entry name" value="DNA_pol_palm_dom_sf"/>
</dbReference>
<dbReference type="Gene3D" id="1.10.287.690">
    <property type="entry name" value="Helix hairpin bin"/>
    <property type="match status" value="1"/>
</dbReference>
<organism evidence="19 20">
    <name type="scientific">Falco tinnunculus</name>
    <name type="common">Common kestrel</name>
    <dbReference type="NCBI Taxonomy" id="100819"/>
    <lineage>
        <taxon>Eukaryota</taxon>
        <taxon>Metazoa</taxon>
        <taxon>Chordata</taxon>
        <taxon>Craniata</taxon>
        <taxon>Vertebrata</taxon>
        <taxon>Euteleostomi</taxon>
        <taxon>Archelosauria</taxon>
        <taxon>Archosauria</taxon>
        <taxon>Dinosauria</taxon>
        <taxon>Saurischia</taxon>
        <taxon>Theropoda</taxon>
        <taxon>Coelurosauria</taxon>
        <taxon>Aves</taxon>
        <taxon>Neognathae</taxon>
        <taxon>Neoaves</taxon>
        <taxon>Telluraves</taxon>
        <taxon>Australaves</taxon>
        <taxon>Falconiformes</taxon>
        <taxon>Falconidae</taxon>
        <taxon>Falco</taxon>
    </lineage>
</organism>
<feature type="domain" description="DNA-directed DNA polymerase family B multifunctional" evidence="17">
    <location>
        <begin position="49"/>
        <end position="445"/>
    </location>
</feature>
<dbReference type="GO" id="GO:0006297">
    <property type="term" value="P:nucleotide-excision repair, DNA gap filling"/>
    <property type="evidence" value="ECO:0007669"/>
    <property type="project" value="TreeGrafter"/>
</dbReference>
<dbReference type="PROSITE" id="PS00116">
    <property type="entry name" value="DNA_POLYMERASE_B"/>
    <property type="match status" value="1"/>
</dbReference>
<keyword evidence="13 16" id="KW-0238">DNA-binding</keyword>
<evidence type="ECO:0000256" key="1">
    <source>
        <dbReference type="ARBA" id="ARBA00004123"/>
    </source>
</evidence>
<dbReference type="GO" id="GO:0008296">
    <property type="term" value="F:3'-5'-DNA exonuclease activity"/>
    <property type="evidence" value="ECO:0007669"/>
    <property type="project" value="TreeGrafter"/>
</dbReference>
<dbReference type="PANTHER" id="PTHR10322">
    <property type="entry name" value="DNA POLYMERASE CATALYTIC SUBUNIT"/>
    <property type="match status" value="1"/>
</dbReference>
<evidence type="ECO:0000256" key="2">
    <source>
        <dbReference type="ARBA" id="ARBA00005755"/>
    </source>
</evidence>
<reference evidence="19" key="2">
    <citation type="submission" date="2025-09" db="UniProtKB">
        <authorList>
            <consortium name="Ensembl"/>
        </authorList>
    </citation>
    <scope>IDENTIFICATION</scope>
</reference>
<dbReference type="Proteomes" id="UP000694562">
    <property type="component" value="Unplaced"/>
</dbReference>
<keyword evidence="7" id="KW-0540">Nuclease</keyword>
<sequence>MRWGQGTWGCGDTGGIWGRAPLRQGDLHAPGMVGTQVGEPLGDPPVPQAMKEDLLMPVVKPEGGEDYEGATVIEPLKGYYDVPIVTLDFSSLYPSIMMAHNLCYTTLLPPGGPQRFGLGPSDFIRTPTGELFVTASVRKGLLPRVLEGLLAARKRVKAELAQEQDGFRRQVLDGRQQALKVSANSVYGFTGAQAGRLPCLEISQSVTSFGRQMIERTKQLVESKYCLAQGFPADAKVVYGDTDSVMCRLGVTSVAEAMALGREVATWVSSHFPSPIKLEFEKVYWPYLLISKKRYAGLCFSSRAEAHDKLDCKGLEAVRRDNCPLAANLVTACLHRILLHRDPDGAVAHAQEVISDLLCNRVDISQLVITKELTRAASAYAAPQAHVQLAERWGDPLAAPQNQHQQMGTPGWDPIYALEHNLPIDTRYYLEQQLAKPLLRIFEPILGEGRAESVLLQGEHTRCKTVLTAKVGGLMAFATKRSTCVGCRAILTHHGAVCDFCRQRQSELYQKEVSQLAALEERFSRLWSQCQRCQGSLHEDVLCTSRDCPIFYMRWKVQKDLDAQERLVARFGPPSW</sequence>
<evidence type="ECO:0000256" key="13">
    <source>
        <dbReference type="ARBA" id="ARBA00023125"/>
    </source>
</evidence>
<dbReference type="Gene3D" id="3.90.1600.10">
    <property type="entry name" value="Palm domain of DNA polymerase"/>
    <property type="match status" value="1"/>
</dbReference>
<keyword evidence="16" id="KW-0411">Iron-sulfur</keyword>
<keyword evidence="14 16" id="KW-0539">Nucleus</keyword>
<keyword evidence="8 16" id="KW-0479">Metal-binding</keyword>
<keyword evidence="6 16" id="KW-0235">DNA replication</keyword>
<evidence type="ECO:0000256" key="14">
    <source>
        <dbReference type="ARBA" id="ARBA00023242"/>
    </source>
</evidence>
<evidence type="ECO:0000256" key="7">
    <source>
        <dbReference type="ARBA" id="ARBA00022722"/>
    </source>
</evidence>
<dbReference type="InterPro" id="IPR017964">
    <property type="entry name" value="DNA-dir_DNA_pol_B_CS"/>
</dbReference>
<dbReference type="GO" id="GO:0051539">
    <property type="term" value="F:4 iron, 4 sulfur cluster binding"/>
    <property type="evidence" value="ECO:0007669"/>
    <property type="project" value="UniProtKB-KW"/>
</dbReference>
<dbReference type="Pfam" id="PF00136">
    <property type="entry name" value="DNA_pol_B"/>
    <property type="match status" value="1"/>
</dbReference>
<evidence type="ECO:0000256" key="9">
    <source>
        <dbReference type="ARBA" id="ARBA00022771"/>
    </source>
</evidence>